<evidence type="ECO:0000313" key="3">
    <source>
        <dbReference type="Proteomes" id="UP000223891"/>
    </source>
</evidence>
<organism evidence="2 3">
    <name type="scientific">Pectobacterium phage vB_PcaM_CBB</name>
    <dbReference type="NCBI Taxonomy" id="2772511"/>
    <lineage>
        <taxon>Viruses</taxon>
        <taxon>Duplodnaviria</taxon>
        <taxon>Heunggongvirae</taxon>
        <taxon>Uroviricota</taxon>
        <taxon>Caudoviricetes</taxon>
        <taxon>Mimasvirus</taxon>
        <taxon>Mimasvirus CBB</taxon>
    </lineage>
</organism>
<reference evidence="2" key="2">
    <citation type="submission" date="2016-01" db="EMBL/GenBank/DDBJ databases">
        <authorList>
            <person name="Oliw E.H."/>
        </authorList>
    </citation>
    <scope>NUCLEOTIDE SEQUENCE</scope>
</reference>
<sequence length="115" mass="12916">MTKSIKVKATKSVQANNVENIKRLPIGTVVVHNYGEFTHGVIVGHAEHAYQVYFSADMSPMLPKYQANTDEAIKARMRTITLGKGFFVSRFKTIEAVREAQRKYKNRGLDLESAA</sequence>
<dbReference type="EMBL" id="KU574722">
    <property type="protein sequence ID" value="AMM43605.1"/>
    <property type="molecule type" value="Genomic_DNA"/>
</dbReference>
<dbReference type="EMBL" id="KU574722">
    <property type="protein sequence ID" value="AMM44156.1"/>
    <property type="molecule type" value="Genomic_DNA"/>
</dbReference>
<reference evidence="2" key="3">
    <citation type="journal article" date="2017" name="Front. Microbiol.">
        <title>Things Are Getting Hairy: Enterobacteria Bacteriophage vB_PcaM_CBB.</title>
        <authorList>
            <person name="Buttimer C."/>
            <person name="Hendrix H."/>
            <person name="Oliveira H."/>
            <person name="Casey A."/>
            <person name="Neve H."/>
            <person name="McAuliffe O."/>
            <person name="Ross R.P."/>
            <person name="Hill C."/>
            <person name="Noben J.P."/>
            <person name="O'Mahony J."/>
            <person name="Lavigne R."/>
            <person name="Coffey A."/>
        </authorList>
    </citation>
    <scope>NUCLEOTIDE SEQUENCE</scope>
</reference>
<accession>A0A1L2CVY0</accession>
<gene>
    <name evidence="1" type="ORF">CBB_40</name>
    <name evidence="2" type="ORF">CBB_593</name>
</gene>
<keyword evidence="3" id="KW-1185">Reference proteome</keyword>
<proteinExistence type="predicted"/>
<evidence type="ECO:0000313" key="2">
    <source>
        <dbReference type="EMBL" id="AMM44156.1"/>
    </source>
</evidence>
<name>A0A1L2CVY0_9CAUD</name>
<evidence type="ECO:0000313" key="1">
    <source>
        <dbReference type="EMBL" id="AMM43605.1"/>
    </source>
</evidence>
<dbReference type="Proteomes" id="UP000223891">
    <property type="component" value="Segment"/>
</dbReference>
<reference evidence="3" key="1">
    <citation type="submission" date="2016-01" db="EMBL/GenBank/DDBJ databases">
        <title>Isolation and Characterization of Enterobacteria phage CBB.</title>
        <authorList>
            <person name="Buttimer C.T.H."/>
            <person name="Hendrix H."/>
            <person name="Alexandre H."/>
            <person name="O'Mahony J."/>
            <person name="Lavigne R."/>
            <person name="Coffey A."/>
        </authorList>
    </citation>
    <scope>NUCLEOTIDE SEQUENCE [LARGE SCALE GENOMIC DNA]</scope>
</reference>
<protein>
    <submittedName>
        <fullName evidence="2">Uncharacterized protein</fullName>
    </submittedName>
</protein>